<evidence type="ECO:0000256" key="1">
    <source>
        <dbReference type="ARBA" id="ARBA00004496"/>
    </source>
</evidence>
<organism evidence="7 8">
    <name type="scientific">Flexistipes sinusarabici</name>
    <dbReference type="NCBI Taxonomy" id="2352"/>
    <lineage>
        <taxon>Bacteria</taxon>
        <taxon>Pseudomonadati</taxon>
        <taxon>Deferribacterota</taxon>
        <taxon>Deferribacteres</taxon>
        <taxon>Deferribacterales</taxon>
        <taxon>Flexistipitaceae</taxon>
        <taxon>Flexistipes</taxon>
    </lineage>
</organism>
<feature type="domain" description="HMA" evidence="6">
    <location>
        <begin position="2"/>
        <end position="68"/>
    </location>
</feature>
<keyword evidence="3" id="KW-0479">Metal-binding</keyword>
<sequence>MKDVTVKVNGMSCHHCKNAVESKVKGLKGVDSAVVDLNAGNVKVTFDETRVTLDDIYDAIDEAGYEPVK</sequence>
<name>A0A5D0MIQ5_FLESI</name>
<accession>A0A5D0MIQ5</accession>
<dbReference type="GO" id="GO:0005737">
    <property type="term" value="C:cytoplasm"/>
    <property type="evidence" value="ECO:0007669"/>
    <property type="project" value="UniProtKB-SubCell"/>
</dbReference>
<dbReference type="NCBIfam" id="NF033795">
    <property type="entry name" value="chaper_CopZ_Bs"/>
    <property type="match status" value="1"/>
</dbReference>
<dbReference type="PROSITE" id="PS50846">
    <property type="entry name" value="HMA_2"/>
    <property type="match status" value="1"/>
</dbReference>
<protein>
    <submittedName>
        <fullName evidence="7">Copper chaperone CopZ</fullName>
    </submittedName>
</protein>
<dbReference type="RefSeq" id="WP_303700872.1">
    <property type="nucleotide sequence ID" value="NZ_VSIV01000124.1"/>
</dbReference>
<dbReference type="PROSITE" id="PS01047">
    <property type="entry name" value="HMA_1"/>
    <property type="match status" value="1"/>
</dbReference>
<evidence type="ECO:0000256" key="4">
    <source>
        <dbReference type="ARBA" id="ARBA00023008"/>
    </source>
</evidence>
<dbReference type="GO" id="GO:0005507">
    <property type="term" value="F:copper ion binding"/>
    <property type="evidence" value="ECO:0007669"/>
    <property type="project" value="InterPro"/>
</dbReference>
<evidence type="ECO:0000256" key="3">
    <source>
        <dbReference type="ARBA" id="ARBA00022723"/>
    </source>
</evidence>
<evidence type="ECO:0000256" key="2">
    <source>
        <dbReference type="ARBA" id="ARBA00022490"/>
    </source>
</evidence>
<comment type="caution">
    <text evidence="7">The sequence shown here is derived from an EMBL/GenBank/DDBJ whole genome shotgun (WGS) entry which is preliminary data.</text>
</comment>
<dbReference type="InterPro" id="IPR036163">
    <property type="entry name" value="HMA_dom_sf"/>
</dbReference>
<dbReference type="Gene3D" id="3.30.70.100">
    <property type="match status" value="1"/>
</dbReference>
<keyword evidence="4" id="KW-0186">Copper</keyword>
<evidence type="ECO:0000256" key="5">
    <source>
        <dbReference type="ARBA" id="ARBA00023186"/>
    </source>
</evidence>
<reference evidence="7 8" key="1">
    <citation type="submission" date="2019-08" db="EMBL/GenBank/DDBJ databases">
        <title>Genomic characterization of a novel candidate phylum (ARYD3) from a high temperature, high salinity tertiary oil reservoir in north central Oklahoma, USA.</title>
        <authorList>
            <person name="Youssef N.H."/>
            <person name="Yadav A."/>
            <person name="Elshahed M.S."/>
        </authorList>
    </citation>
    <scope>NUCLEOTIDE SEQUENCE [LARGE SCALE GENOMIC DNA]</scope>
    <source>
        <strain evidence="7">ARYD1</strain>
    </source>
</reference>
<dbReference type="AlphaFoldDB" id="A0A5D0MIQ5"/>
<proteinExistence type="predicted"/>
<dbReference type="InterPro" id="IPR049740">
    <property type="entry name" value="CopZ"/>
</dbReference>
<dbReference type="Pfam" id="PF00403">
    <property type="entry name" value="HMA"/>
    <property type="match status" value="1"/>
</dbReference>
<dbReference type="PANTHER" id="PTHR46594">
    <property type="entry name" value="P-TYPE CATION-TRANSPORTING ATPASE"/>
    <property type="match status" value="1"/>
</dbReference>
<dbReference type="Proteomes" id="UP000323337">
    <property type="component" value="Unassembled WGS sequence"/>
</dbReference>
<dbReference type="CDD" id="cd00371">
    <property type="entry name" value="HMA"/>
    <property type="match status" value="1"/>
</dbReference>
<dbReference type="InterPro" id="IPR017969">
    <property type="entry name" value="Heavy-metal-associated_CS"/>
</dbReference>
<dbReference type="EMBL" id="VSIV01000124">
    <property type="protein sequence ID" value="TYB33604.1"/>
    <property type="molecule type" value="Genomic_DNA"/>
</dbReference>
<dbReference type="PANTHER" id="PTHR46594:SF4">
    <property type="entry name" value="P-TYPE CATION-TRANSPORTING ATPASE"/>
    <property type="match status" value="1"/>
</dbReference>
<dbReference type="InterPro" id="IPR006121">
    <property type="entry name" value="HMA_dom"/>
</dbReference>
<gene>
    <name evidence="7" type="primary">copZ</name>
    <name evidence="7" type="ORF">FXF49_05300</name>
</gene>
<evidence type="ECO:0000259" key="6">
    <source>
        <dbReference type="PROSITE" id="PS50846"/>
    </source>
</evidence>
<dbReference type="InterPro" id="IPR006122">
    <property type="entry name" value="HMA_Cu_ion-bd"/>
</dbReference>
<dbReference type="SUPFAM" id="SSF55008">
    <property type="entry name" value="HMA, heavy metal-associated domain"/>
    <property type="match status" value="1"/>
</dbReference>
<dbReference type="FunFam" id="3.30.70.100:FF:000001">
    <property type="entry name" value="ATPase copper transporting beta"/>
    <property type="match status" value="1"/>
</dbReference>
<evidence type="ECO:0000313" key="7">
    <source>
        <dbReference type="EMBL" id="TYB33604.1"/>
    </source>
</evidence>
<comment type="subcellular location">
    <subcellularLocation>
        <location evidence="1">Cytoplasm</location>
    </subcellularLocation>
</comment>
<keyword evidence="2" id="KW-0963">Cytoplasm</keyword>
<dbReference type="NCBIfam" id="TIGR00003">
    <property type="entry name" value="copper ion binding protein"/>
    <property type="match status" value="1"/>
</dbReference>
<evidence type="ECO:0000313" key="8">
    <source>
        <dbReference type="Proteomes" id="UP000323337"/>
    </source>
</evidence>
<keyword evidence="5" id="KW-0143">Chaperone</keyword>